<proteinExistence type="inferred from homology"/>
<evidence type="ECO:0000256" key="9">
    <source>
        <dbReference type="ARBA" id="ARBA00023136"/>
    </source>
</evidence>
<evidence type="ECO:0000256" key="11">
    <source>
        <dbReference type="ARBA" id="ARBA00023180"/>
    </source>
</evidence>
<dbReference type="SUPFAM" id="SSF69179">
    <property type="entry name" value="Integrin domains"/>
    <property type="match status" value="2"/>
</dbReference>
<dbReference type="GO" id="GO:0005178">
    <property type="term" value="F:integrin binding"/>
    <property type="evidence" value="ECO:0007669"/>
    <property type="project" value="TreeGrafter"/>
</dbReference>
<dbReference type="GO" id="GO:0048513">
    <property type="term" value="P:animal organ development"/>
    <property type="evidence" value="ECO:0007669"/>
    <property type="project" value="UniProtKB-ARBA"/>
</dbReference>
<dbReference type="GO" id="GO:0008305">
    <property type="term" value="C:integrin complex"/>
    <property type="evidence" value="ECO:0007669"/>
    <property type="project" value="InterPro"/>
</dbReference>
<feature type="repeat" description="FG-GAP" evidence="12">
    <location>
        <begin position="493"/>
        <end position="557"/>
    </location>
</feature>
<dbReference type="InterPro" id="IPR000413">
    <property type="entry name" value="Integrin_alpha"/>
</dbReference>
<evidence type="ECO:0000256" key="2">
    <source>
        <dbReference type="ARBA" id="ARBA00008054"/>
    </source>
</evidence>
<dbReference type="EMBL" id="GFDL01006843">
    <property type="protein sequence ID" value="JAV28202.1"/>
    <property type="molecule type" value="Transcribed_RNA"/>
</dbReference>
<dbReference type="PROSITE" id="PS51470">
    <property type="entry name" value="FG_GAP"/>
    <property type="match status" value="6"/>
</dbReference>
<dbReference type="Gene3D" id="2.60.40.1460">
    <property type="entry name" value="Integrin domains. Chain A, domain 2"/>
    <property type="match status" value="1"/>
</dbReference>
<dbReference type="InterPro" id="IPR028994">
    <property type="entry name" value="Integrin_alpha_N"/>
</dbReference>
<evidence type="ECO:0000256" key="10">
    <source>
        <dbReference type="ARBA" id="ARBA00023170"/>
    </source>
</evidence>
<keyword evidence="10 13" id="KW-0675">Receptor</keyword>
<dbReference type="Pfam" id="PF01839">
    <property type="entry name" value="FG-GAP"/>
    <property type="match status" value="3"/>
</dbReference>
<feature type="repeat" description="FG-GAP" evidence="12">
    <location>
        <begin position="66"/>
        <end position="127"/>
    </location>
</feature>
<name>A0A1Q3FL15_CULTA</name>
<keyword evidence="11" id="KW-0325">Glycoprotein</keyword>
<feature type="repeat" description="FG-GAP" evidence="12">
    <location>
        <begin position="141"/>
        <end position="202"/>
    </location>
</feature>
<dbReference type="InterPro" id="IPR013519">
    <property type="entry name" value="Int_alpha_beta-p"/>
</dbReference>
<dbReference type="Gene3D" id="2.60.40.1510">
    <property type="entry name" value="ntegrin, alpha v. Chain A, domain 3"/>
    <property type="match status" value="1"/>
</dbReference>
<evidence type="ECO:0000259" key="14">
    <source>
        <dbReference type="Pfam" id="PF08441"/>
    </source>
</evidence>
<evidence type="ECO:0000256" key="1">
    <source>
        <dbReference type="ARBA" id="ARBA00004479"/>
    </source>
</evidence>
<dbReference type="Pfam" id="PF08441">
    <property type="entry name" value="Integrin_A_Ig_1"/>
    <property type="match status" value="1"/>
</dbReference>
<feature type="repeat" description="FG-GAP" evidence="12">
    <location>
        <begin position="432"/>
        <end position="487"/>
    </location>
</feature>
<evidence type="ECO:0000259" key="15">
    <source>
        <dbReference type="Pfam" id="PF20805"/>
    </source>
</evidence>
<keyword evidence="4" id="KW-0732">Signal</keyword>
<evidence type="ECO:0000256" key="4">
    <source>
        <dbReference type="ARBA" id="ARBA00022729"/>
    </source>
</evidence>
<keyword evidence="5" id="KW-0677">Repeat</keyword>
<evidence type="ECO:0000256" key="3">
    <source>
        <dbReference type="ARBA" id="ARBA00022692"/>
    </source>
</evidence>
<evidence type="ECO:0000256" key="12">
    <source>
        <dbReference type="PROSITE-ProRule" id="PRU00803"/>
    </source>
</evidence>
<dbReference type="InterPro" id="IPR032695">
    <property type="entry name" value="Integrin_dom_sf"/>
</dbReference>
<dbReference type="Gene3D" id="2.130.10.130">
    <property type="entry name" value="Integrin alpha, N-terminal"/>
    <property type="match status" value="1"/>
</dbReference>
<dbReference type="GO" id="GO:0007229">
    <property type="term" value="P:integrin-mediated signaling pathway"/>
    <property type="evidence" value="ECO:0007669"/>
    <property type="project" value="UniProtKB-KW"/>
</dbReference>
<evidence type="ECO:0000256" key="5">
    <source>
        <dbReference type="ARBA" id="ARBA00022737"/>
    </source>
</evidence>
<dbReference type="Gene3D" id="1.20.5.930">
    <property type="entry name" value="Bicelle-embedded integrin alpha(iib) transmembrane segment"/>
    <property type="match status" value="1"/>
</dbReference>
<dbReference type="InterPro" id="IPR018184">
    <property type="entry name" value="Integrin_alpha_C_CS"/>
</dbReference>
<dbReference type="InterPro" id="IPR013517">
    <property type="entry name" value="FG-GAP"/>
</dbReference>
<dbReference type="InterPro" id="IPR013649">
    <property type="entry name" value="Integrin_alpha_Ig-like_1"/>
</dbReference>
<evidence type="ECO:0000256" key="13">
    <source>
        <dbReference type="RuleBase" id="RU003762"/>
    </source>
</evidence>
<dbReference type="AlphaFoldDB" id="A0A1Q3FL15"/>
<evidence type="ECO:0000256" key="6">
    <source>
        <dbReference type="ARBA" id="ARBA00022889"/>
    </source>
</evidence>
<keyword evidence="3 13" id="KW-0812">Transmembrane</keyword>
<dbReference type="PROSITE" id="PS00242">
    <property type="entry name" value="INTEGRIN_ALPHA"/>
    <property type="match status" value="1"/>
</dbReference>
<dbReference type="GO" id="GO:0007157">
    <property type="term" value="P:heterophilic cell-cell adhesion via plasma membrane cell adhesion molecules"/>
    <property type="evidence" value="ECO:0007669"/>
    <property type="project" value="UniProtKB-ARBA"/>
</dbReference>
<organism evidence="16">
    <name type="scientific">Culex tarsalis</name>
    <name type="common">Encephalitis mosquito</name>
    <dbReference type="NCBI Taxonomy" id="7177"/>
    <lineage>
        <taxon>Eukaryota</taxon>
        <taxon>Metazoa</taxon>
        <taxon>Ecdysozoa</taxon>
        <taxon>Arthropoda</taxon>
        <taxon>Hexapoda</taxon>
        <taxon>Insecta</taxon>
        <taxon>Pterygota</taxon>
        <taxon>Neoptera</taxon>
        <taxon>Endopterygota</taxon>
        <taxon>Diptera</taxon>
        <taxon>Nematocera</taxon>
        <taxon>Culicoidea</taxon>
        <taxon>Culicidae</taxon>
        <taxon>Culicinae</taxon>
        <taxon>Culicini</taxon>
        <taxon>Culex</taxon>
        <taxon>Culex</taxon>
    </lineage>
</organism>
<dbReference type="SUPFAM" id="SSF69318">
    <property type="entry name" value="Integrin alpha N-terminal domain"/>
    <property type="match status" value="1"/>
</dbReference>
<dbReference type="SMART" id="SM00191">
    <property type="entry name" value="Int_alpha"/>
    <property type="match status" value="7"/>
</dbReference>
<accession>A0A1Q3FL15</accession>
<comment type="similarity">
    <text evidence="2 13">Belongs to the integrin alpha chain family.</text>
</comment>
<feature type="transmembrane region" description="Helical" evidence="13">
    <location>
        <begin position="1093"/>
        <end position="1115"/>
    </location>
</feature>
<dbReference type="PANTHER" id="PTHR23220">
    <property type="entry name" value="INTEGRIN ALPHA"/>
    <property type="match status" value="1"/>
</dbReference>
<comment type="subcellular location">
    <subcellularLocation>
        <location evidence="1 13">Membrane</location>
        <topology evidence="1 13">Single-pass type I membrane protein</topology>
    </subcellularLocation>
</comment>
<dbReference type="PANTHER" id="PTHR23220:SF83">
    <property type="entry name" value="INTEGRIN ALPHA-PS3-RELATED"/>
    <property type="match status" value="1"/>
</dbReference>
<keyword evidence="7 13" id="KW-1133">Transmembrane helix</keyword>
<evidence type="ECO:0000313" key="16">
    <source>
        <dbReference type="EMBL" id="JAV28202.1"/>
    </source>
</evidence>
<dbReference type="InterPro" id="IPR048285">
    <property type="entry name" value="Integrin_alpha_Ig-like_2"/>
</dbReference>
<feature type="repeat" description="FG-GAP" evidence="12">
    <location>
        <begin position="220"/>
        <end position="274"/>
    </location>
</feature>
<feature type="domain" description="Integrin alpha first immunoglubulin-like" evidence="14">
    <location>
        <begin position="561"/>
        <end position="678"/>
    </location>
</feature>
<dbReference type="GO" id="GO:0009897">
    <property type="term" value="C:external side of plasma membrane"/>
    <property type="evidence" value="ECO:0007669"/>
    <property type="project" value="TreeGrafter"/>
</dbReference>
<dbReference type="Pfam" id="PF20805">
    <property type="entry name" value="Integrin_A_Ig_2"/>
    <property type="match status" value="1"/>
</dbReference>
<dbReference type="PRINTS" id="PR01185">
    <property type="entry name" value="INTEGRINA"/>
</dbReference>
<reference evidence="16" key="1">
    <citation type="submission" date="2017-01" db="EMBL/GenBank/DDBJ databases">
        <title>A deep insight into the sialotranscriptome of adult male and female Cluex tarsalis mosquitoes.</title>
        <authorList>
            <person name="Ribeiro J.M."/>
            <person name="Moreira F."/>
            <person name="Bernard K.A."/>
            <person name="Calvo E."/>
        </authorList>
    </citation>
    <scope>NUCLEOTIDE SEQUENCE</scope>
    <source>
        <strain evidence="16">Kern County</strain>
        <tissue evidence="16">Salivary glands</tissue>
    </source>
</reference>
<evidence type="ECO:0000256" key="8">
    <source>
        <dbReference type="ARBA" id="ARBA00023037"/>
    </source>
</evidence>
<keyword evidence="9 13" id="KW-0472">Membrane</keyword>
<dbReference type="GO" id="GO:0007160">
    <property type="term" value="P:cell-matrix adhesion"/>
    <property type="evidence" value="ECO:0007669"/>
    <property type="project" value="TreeGrafter"/>
</dbReference>
<sequence>MKSFKSSSAKVLKSETQSKHNLSSSSTKPSTATVNLRAVSVILVILTVQLVGGFNLSPQPNHVFKEPTLQTFREKVRSSYFGFALNLRPGGVLVGAPRAQSDLASQRKLNETGALYKCHYDSGECAPYYVDRLGNTNKENEPFAYSSEKKDFQMLGAAMDGHGSDGDRFVVCAPKIVTELVDYYLLHGICYVTDGTENGEPKSVKPIFPLRVKDKQLYRDPKYNVQYYNYMYGEQGLAVHVTDDGEEILIGAPGVFNWRGTVIRYRRQINEDMGGLSRRDGERNWSWQSATDEGRPKRQIISYVTDVPNPYFSKLEDDSYFGYAVSSGFFQESTKLLYVASAPQMQLQTGEVYIFDIINADTFHETQIKVLYTFPGQQQGEYFGYALLTEDFNGDGLPDLAISAPLHSWNSEYENGVVYVYLNEGKLSFQLQQILTSKYELSGRFGISLGKIGDVNMDGYSDIAIGAPFEENGAVYIYLGSPAGLRSKPSQRLVPPANDLMNPSTQPMFGHALSRGADIDGNGYHDLAIGSPNEEAVYVYKTYPVVRVFSSVSSSKRELSPEETAFQLTACWRYESATNIQHDVSFGYTLKVDNQNGRAQLSDGSNTLSGTSKINYDDFCQEFDVRVKPSFADIYKPIMVEFSYKVISNIPTNSEFCDQCVMTDPAVPSTVTEKISFKTGCAGETCIAELNLKAAWIDLKSPYIIGSTRTASLQYDVINTGENAFLPQLNVTLPSLITLAKLPSQCKLTNLNDGLNLLCDLNNGLALKTYALTKMVLVLDMSRLEGKSFSINAEVFSTSEETNKEDNALETTVELQEFSEIEVVGKSSVSEVNLERQSGMINVTYQIQVMNNGPSSLRDLTFVLKVPLVYHKPSSADVLKIINYNNVHINGYYNYKNLDFTWTQNNVILIPNPVEYSTQPPEVDNLYKASMDFGILSGQSDPSSDDSANFQTRRRRSAPPFNDLQFNRYTNQLVQHSRSRRSLPTVNPDILNGLPSNRTLYFSCDSPMFIECAEVSVQIANFKPGNVPIVIDLQFELNLDAVADSFLEREDILALQILSELRKLEDEEGVGFSVAKNNPFTVVYKYAIESTPIWVYIVSTIGGLLLLVLISYGLYRAGFFKRTKKEEFEKLHRESVRMNQTQHETDDER</sequence>
<feature type="repeat" description="FG-GAP" evidence="12">
    <location>
        <begin position="369"/>
        <end position="430"/>
    </location>
</feature>
<keyword evidence="8 13" id="KW-0401">Integrin</keyword>
<dbReference type="GO" id="GO:0033627">
    <property type="term" value="P:cell adhesion mediated by integrin"/>
    <property type="evidence" value="ECO:0007669"/>
    <property type="project" value="TreeGrafter"/>
</dbReference>
<feature type="domain" description="Integrin alpha second immunoglobulin-like" evidence="15">
    <location>
        <begin position="684"/>
        <end position="814"/>
    </location>
</feature>
<evidence type="ECO:0000256" key="7">
    <source>
        <dbReference type="ARBA" id="ARBA00022989"/>
    </source>
</evidence>
<keyword evidence="6 13" id="KW-0130">Cell adhesion</keyword>
<protein>
    <submittedName>
        <fullName evidence="16">Putative vitronectin receptor alpha subunit</fullName>
    </submittedName>
</protein>